<accession>A0A9W8NFS7</accession>
<dbReference type="AlphaFoldDB" id="A0A9W8NFS7"/>
<evidence type="ECO:0000259" key="2">
    <source>
        <dbReference type="Pfam" id="PF20237"/>
    </source>
</evidence>
<reference evidence="3" key="1">
    <citation type="submission" date="2022-07" db="EMBL/GenBank/DDBJ databases">
        <title>Genome Sequence of Xylaria arbuscula.</title>
        <authorList>
            <person name="Buettner E."/>
        </authorList>
    </citation>
    <scope>NUCLEOTIDE SEQUENCE</scope>
    <source>
        <strain evidence="3">VT107</strain>
    </source>
</reference>
<dbReference type="InterPro" id="IPR046529">
    <property type="entry name" value="DUF6594"/>
</dbReference>
<dbReference type="Proteomes" id="UP001148614">
    <property type="component" value="Unassembled WGS sequence"/>
</dbReference>
<comment type="caution">
    <text evidence="3">The sequence shown here is derived from an EMBL/GenBank/DDBJ whole genome shotgun (WGS) entry which is preliminary data.</text>
</comment>
<keyword evidence="1" id="KW-0812">Transmembrane</keyword>
<name>A0A9W8NFS7_9PEZI</name>
<gene>
    <name evidence="3" type="ORF">NPX13_g4746</name>
</gene>
<protein>
    <recommendedName>
        <fullName evidence="2">DUF6594 domain-containing protein</fullName>
    </recommendedName>
</protein>
<feature type="transmembrane region" description="Helical" evidence="1">
    <location>
        <begin position="205"/>
        <end position="223"/>
    </location>
</feature>
<sequence length="279" mass="32248">MIGEPSIEEVRKQPWRYVGYKRYSEFVASDTDLLIFRRFSTLNARIGLVLQDKISLLEQELDKLDKRYSTRGTDPINNGTVRDDMEDRAALLRDIEFHLDKYNRFLIQQGQLREYIRAPSQDVKSLRTWHANHQNVAIIEEEHEYLKHPRDLVRLRSHEKTPLRKWIDNSLTLRTARIWKKQSQDIPAYEANDISYYSNTGMDSFASAVIVFVGASILITPIWILQSIENLQQKLAVITAFVLVFLLILSFAMVSKPFEALGATAAYAAVLMVFIQVGL</sequence>
<feature type="transmembrane region" description="Helical" evidence="1">
    <location>
        <begin position="235"/>
        <end position="254"/>
    </location>
</feature>
<feature type="transmembrane region" description="Helical" evidence="1">
    <location>
        <begin position="260"/>
        <end position="278"/>
    </location>
</feature>
<proteinExistence type="predicted"/>
<dbReference type="PANTHER" id="PTHR34502:SF4">
    <property type="entry name" value="DUF6594 DOMAIN-CONTAINING PROTEIN"/>
    <property type="match status" value="1"/>
</dbReference>
<keyword evidence="1" id="KW-1133">Transmembrane helix</keyword>
<keyword evidence="4" id="KW-1185">Reference proteome</keyword>
<keyword evidence="1" id="KW-0472">Membrane</keyword>
<dbReference type="Pfam" id="PF20237">
    <property type="entry name" value="DUF6594"/>
    <property type="match status" value="1"/>
</dbReference>
<dbReference type="EMBL" id="JANPWZ010000692">
    <property type="protein sequence ID" value="KAJ3573327.1"/>
    <property type="molecule type" value="Genomic_DNA"/>
</dbReference>
<feature type="domain" description="DUF6594" evidence="2">
    <location>
        <begin position="20"/>
        <end position="272"/>
    </location>
</feature>
<organism evidence="3 4">
    <name type="scientific">Xylaria arbuscula</name>
    <dbReference type="NCBI Taxonomy" id="114810"/>
    <lineage>
        <taxon>Eukaryota</taxon>
        <taxon>Fungi</taxon>
        <taxon>Dikarya</taxon>
        <taxon>Ascomycota</taxon>
        <taxon>Pezizomycotina</taxon>
        <taxon>Sordariomycetes</taxon>
        <taxon>Xylariomycetidae</taxon>
        <taxon>Xylariales</taxon>
        <taxon>Xylariaceae</taxon>
        <taxon>Xylaria</taxon>
    </lineage>
</organism>
<evidence type="ECO:0000256" key="1">
    <source>
        <dbReference type="SAM" id="Phobius"/>
    </source>
</evidence>
<dbReference type="PANTHER" id="PTHR34502">
    <property type="entry name" value="DUF6594 DOMAIN-CONTAINING PROTEIN-RELATED"/>
    <property type="match status" value="1"/>
</dbReference>
<evidence type="ECO:0000313" key="3">
    <source>
        <dbReference type="EMBL" id="KAJ3573327.1"/>
    </source>
</evidence>
<evidence type="ECO:0000313" key="4">
    <source>
        <dbReference type="Proteomes" id="UP001148614"/>
    </source>
</evidence>